<dbReference type="InterPro" id="IPR041698">
    <property type="entry name" value="Methyltransf_25"/>
</dbReference>
<proteinExistence type="predicted"/>
<dbReference type="PANTHER" id="PTHR42912:SF80">
    <property type="entry name" value="METHYLTRANSFERASE DOMAIN-CONTAINING PROTEIN"/>
    <property type="match status" value="1"/>
</dbReference>
<dbReference type="SUPFAM" id="SSF53335">
    <property type="entry name" value="S-adenosyl-L-methionine-dependent methyltransferases"/>
    <property type="match status" value="1"/>
</dbReference>
<keyword evidence="3" id="KW-1185">Reference proteome</keyword>
<name>C5T2Y9_ACIDE</name>
<keyword evidence="2" id="KW-0489">Methyltransferase</keyword>
<dbReference type="Proteomes" id="UP000003856">
    <property type="component" value="Unassembled WGS sequence"/>
</dbReference>
<dbReference type="AlphaFoldDB" id="C5T2Y9"/>
<organism evidence="2 3">
    <name type="scientific">Acidovorax delafieldii 2AN</name>
    <dbReference type="NCBI Taxonomy" id="573060"/>
    <lineage>
        <taxon>Bacteria</taxon>
        <taxon>Pseudomonadati</taxon>
        <taxon>Pseudomonadota</taxon>
        <taxon>Betaproteobacteria</taxon>
        <taxon>Burkholderiales</taxon>
        <taxon>Comamonadaceae</taxon>
        <taxon>Acidovorax</taxon>
    </lineage>
</organism>
<dbReference type="PANTHER" id="PTHR42912">
    <property type="entry name" value="METHYLTRANSFERASE"/>
    <property type="match status" value="1"/>
</dbReference>
<dbReference type="EMBL" id="ACQT01000025">
    <property type="protein sequence ID" value="EER61137.1"/>
    <property type="molecule type" value="Genomic_DNA"/>
</dbReference>
<keyword evidence="2" id="KW-0808">Transferase</keyword>
<dbReference type="OrthoDB" id="8595155at2"/>
<dbReference type="RefSeq" id="WP_005794590.1">
    <property type="nucleotide sequence ID" value="NZ_ACQT01000025.1"/>
</dbReference>
<feature type="domain" description="Methyltransferase" evidence="1">
    <location>
        <begin position="50"/>
        <end position="145"/>
    </location>
</feature>
<reference evidence="2 3" key="1">
    <citation type="submission" date="2009-05" db="EMBL/GenBank/DDBJ databases">
        <title>The draft genome of Acidovorax delafieldii 2AN.</title>
        <authorList>
            <consortium name="US DOE Joint Genome Institute (JGI-PGF)"/>
            <person name="Lucas S."/>
            <person name="Copeland A."/>
            <person name="Lapidus A."/>
            <person name="Glavina del Rio T."/>
            <person name="Tice H."/>
            <person name="Bruce D."/>
            <person name="Goodwin L."/>
            <person name="Pitluck S."/>
            <person name="Larimer F."/>
            <person name="Land M.L."/>
            <person name="Hauser L."/>
            <person name="Shelobolina E.S."/>
            <person name="Picardal F."/>
            <person name="Roden E."/>
            <person name="Emerson D."/>
        </authorList>
    </citation>
    <scope>NUCLEOTIDE SEQUENCE [LARGE SCALE GENOMIC DNA]</scope>
    <source>
        <strain evidence="2 3">2AN</strain>
    </source>
</reference>
<protein>
    <submittedName>
        <fullName evidence="2">Methyltransferase type 11</fullName>
    </submittedName>
</protein>
<dbReference type="Pfam" id="PF13649">
    <property type="entry name" value="Methyltransf_25"/>
    <property type="match status" value="1"/>
</dbReference>
<dbReference type="Gene3D" id="3.40.50.150">
    <property type="entry name" value="Vaccinia Virus protein VP39"/>
    <property type="match status" value="1"/>
</dbReference>
<dbReference type="InterPro" id="IPR029063">
    <property type="entry name" value="SAM-dependent_MTases_sf"/>
</dbReference>
<evidence type="ECO:0000313" key="3">
    <source>
        <dbReference type="Proteomes" id="UP000003856"/>
    </source>
</evidence>
<dbReference type="GO" id="GO:0032259">
    <property type="term" value="P:methylation"/>
    <property type="evidence" value="ECO:0007669"/>
    <property type="project" value="UniProtKB-KW"/>
</dbReference>
<dbReference type="InterPro" id="IPR050508">
    <property type="entry name" value="Methyltransf_Superfamily"/>
</dbReference>
<evidence type="ECO:0000259" key="1">
    <source>
        <dbReference type="Pfam" id="PF13649"/>
    </source>
</evidence>
<comment type="caution">
    <text evidence="2">The sequence shown here is derived from an EMBL/GenBank/DDBJ whole genome shotgun (WGS) entry which is preliminary data.</text>
</comment>
<accession>C5T2Y9</accession>
<dbReference type="CDD" id="cd02440">
    <property type="entry name" value="AdoMet_MTases"/>
    <property type="match status" value="1"/>
</dbReference>
<dbReference type="GO" id="GO:0008168">
    <property type="term" value="F:methyltransferase activity"/>
    <property type="evidence" value="ECO:0007669"/>
    <property type="project" value="UniProtKB-KW"/>
</dbReference>
<dbReference type="PATRIC" id="fig|573060.9.peg.3883"/>
<sequence length="220" mass="23790">MTDRPAGFRPALAHHVLTPLYDRVVVLTTREQAFKPALVAQASIQHGHDVSDAGCGTGTLALLAATACPQARVTGVDADPAILSLARRKAASVAAPIRFDEGLSTYLPYGDGSFDRVVSSVFFRHLAHADKLKAARQMHRVLRVGVQLHFADRERSRRPISRTAFFAVQLLDGFETTRDAVAGHLPSVLAQAGFAQVAETRQFVAIFHILSLYSAIKVAP</sequence>
<evidence type="ECO:0000313" key="2">
    <source>
        <dbReference type="EMBL" id="EER61137.1"/>
    </source>
</evidence>
<gene>
    <name evidence="2" type="ORF">AcdelDRAFT_1269</name>
</gene>